<evidence type="ECO:0000313" key="3">
    <source>
        <dbReference type="Proteomes" id="UP001259982"/>
    </source>
</evidence>
<dbReference type="EMBL" id="JAVRHY010000010">
    <property type="protein sequence ID" value="MDT0619021.1"/>
    <property type="molecule type" value="Genomic_DNA"/>
</dbReference>
<dbReference type="InterPro" id="IPR007462">
    <property type="entry name" value="COV1-like"/>
</dbReference>
<comment type="caution">
    <text evidence="2">The sequence shown here is derived from an EMBL/GenBank/DDBJ whole genome shotgun (WGS) entry which is preliminary data.</text>
</comment>
<keyword evidence="3" id="KW-1185">Reference proteome</keyword>
<feature type="transmembrane region" description="Helical" evidence="1">
    <location>
        <begin position="49"/>
        <end position="74"/>
    </location>
</feature>
<reference evidence="2 3" key="1">
    <citation type="submission" date="2023-09" db="EMBL/GenBank/DDBJ databases">
        <authorList>
            <person name="Rey-Velasco X."/>
        </authorList>
    </citation>
    <scope>NUCLEOTIDE SEQUENCE [LARGE SCALE GENOMIC DNA]</scope>
    <source>
        <strain evidence="2 3">P385</strain>
    </source>
</reference>
<keyword evidence="1" id="KW-0472">Membrane</keyword>
<name>A0ABU3BDC7_9GAMM</name>
<evidence type="ECO:0000313" key="2">
    <source>
        <dbReference type="EMBL" id="MDT0619021.1"/>
    </source>
</evidence>
<keyword evidence="1" id="KW-0812">Transmembrane</keyword>
<dbReference type="RefSeq" id="WP_311659321.1">
    <property type="nucleotide sequence ID" value="NZ_JAVRHY010000010.1"/>
</dbReference>
<evidence type="ECO:0000256" key="1">
    <source>
        <dbReference type="SAM" id="Phobius"/>
    </source>
</evidence>
<organism evidence="2 3">
    <name type="scientific">Spectribacter acetivorans</name>
    <dbReference type="NCBI Taxonomy" id="3075603"/>
    <lineage>
        <taxon>Bacteria</taxon>
        <taxon>Pseudomonadati</taxon>
        <taxon>Pseudomonadota</taxon>
        <taxon>Gammaproteobacteria</taxon>
        <taxon>Salinisphaerales</taxon>
        <taxon>Salinisphaeraceae</taxon>
        <taxon>Spectribacter</taxon>
    </lineage>
</organism>
<gene>
    <name evidence="2" type="ORF">RM531_11085</name>
</gene>
<protein>
    <submittedName>
        <fullName evidence="2">DUF502 domain-containing protein</fullName>
    </submittedName>
</protein>
<proteinExistence type="predicted"/>
<sequence length="212" mass="22695">MLRRWLIAGLLVWLPLVATLVVLQLLVGFLDRSLLLVPPAWRPEALLGFAIPGLGILLSLVLVLATGALAANLFGRRLVSWAESLLGRVPLVRTVYSGVKRLAETVLGDHGSSFRQVLMVEYPRRGMWTLAFQTGSPVGEVQAKTSQEVLTVFIPTAPNPTSGYVVLVPREDIIELDMSVEDGLRMVISLGVVTPESAADAAPPGGPTSIAP</sequence>
<dbReference type="PANTHER" id="PTHR31876">
    <property type="entry name" value="COV-LIKE PROTEIN 1"/>
    <property type="match status" value="1"/>
</dbReference>
<dbReference type="PANTHER" id="PTHR31876:SF26">
    <property type="entry name" value="PROTEIN LIKE COV 2"/>
    <property type="match status" value="1"/>
</dbReference>
<dbReference type="Pfam" id="PF04367">
    <property type="entry name" value="DUF502"/>
    <property type="match status" value="1"/>
</dbReference>
<keyword evidence="1" id="KW-1133">Transmembrane helix</keyword>
<dbReference type="Proteomes" id="UP001259982">
    <property type="component" value="Unassembled WGS sequence"/>
</dbReference>
<accession>A0ABU3BDC7</accession>
<feature type="transmembrane region" description="Helical" evidence="1">
    <location>
        <begin position="7"/>
        <end position="29"/>
    </location>
</feature>